<evidence type="ECO:0000259" key="2">
    <source>
        <dbReference type="Pfam" id="PF13360"/>
    </source>
</evidence>
<keyword evidence="4" id="KW-1185">Reference proteome</keyword>
<proteinExistence type="predicted"/>
<keyword evidence="1" id="KW-0472">Membrane</keyword>
<dbReference type="PANTHER" id="PTHR34512">
    <property type="entry name" value="CELL SURFACE PROTEIN"/>
    <property type="match status" value="1"/>
</dbReference>
<dbReference type="AlphaFoldDB" id="A0A5C6EIJ2"/>
<dbReference type="Gene3D" id="2.130.10.10">
    <property type="entry name" value="YVTN repeat-like/Quinoprotein amine dehydrogenase"/>
    <property type="match status" value="1"/>
</dbReference>
<evidence type="ECO:0000256" key="1">
    <source>
        <dbReference type="SAM" id="Phobius"/>
    </source>
</evidence>
<dbReference type="InterPro" id="IPR011047">
    <property type="entry name" value="Quinoprotein_ADH-like_sf"/>
</dbReference>
<feature type="transmembrane region" description="Helical" evidence="1">
    <location>
        <begin position="82"/>
        <end position="102"/>
    </location>
</feature>
<name>A0A5C6EIJ2_9BACT</name>
<comment type="caution">
    <text evidence="3">The sequence shown here is derived from an EMBL/GenBank/DDBJ whole genome shotgun (WGS) entry which is preliminary data.</text>
</comment>
<dbReference type="InterPro" id="IPR015943">
    <property type="entry name" value="WD40/YVTN_repeat-like_dom_sf"/>
</dbReference>
<reference evidence="3 4" key="1">
    <citation type="submission" date="2019-02" db="EMBL/GenBank/DDBJ databases">
        <title>Deep-cultivation of Planctomycetes and their phenomic and genomic characterization uncovers novel biology.</title>
        <authorList>
            <person name="Wiegand S."/>
            <person name="Jogler M."/>
            <person name="Boedeker C."/>
            <person name="Pinto D."/>
            <person name="Vollmers J."/>
            <person name="Rivas-Marin E."/>
            <person name="Kohn T."/>
            <person name="Peeters S.H."/>
            <person name="Heuer A."/>
            <person name="Rast P."/>
            <person name="Oberbeckmann S."/>
            <person name="Bunk B."/>
            <person name="Jeske O."/>
            <person name="Meyerdierks A."/>
            <person name="Storesund J.E."/>
            <person name="Kallscheuer N."/>
            <person name="Luecker S."/>
            <person name="Lage O.M."/>
            <person name="Pohl T."/>
            <person name="Merkel B.J."/>
            <person name="Hornburger P."/>
            <person name="Mueller R.-W."/>
            <person name="Bruemmer F."/>
            <person name="Labrenz M."/>
            <person name="Spormann A.M."/>
            <person name="Op Den Camp H."/>
            <person name="Overmann J."/>
            <person name="Amann R."/>
            <person name="Jetten M.S.M."/>
            <person name="Mascher T."/>
            <person name="Medema M.H."/>
            <person name="Devos D.P."/>
            <person name="Kaster A.-K."/>
            <person name="Ovreas L."/>
            <person name="Rohde M."/>
            <person name="Galperin M.Y."/>
            <person name="Jogler C."/>
        </authorList>
    </citation>
    <scope>NUCLEOTIDE SEQUENCE [LARGE SCALE GENOMIC DNA]</scope>
    <source>
        <strain evidence="3 4">Poly59</strain>
    </source>
</reference>
<feature type="transmembrane region" description="Helical" evidence="1">
    <location>
        <begin position="51"/>
        <end position="70"/>
    </location>
</feature>
<feature type="domain" description="Pyrrolo-quinoline quinone repeat" evidence="2">
    <location>
        <begin position="179"/>
        <end position="276"/>
    </location>
</feature>
<sequence length="551" mass="58992">MTADSDDSVAAPTQESPIRPRRRLRRALIVVLVALIAIAAIQAVADDTDHQFANFGCYLVGLVAVLYSLIQVHLHASAFGRRYLVPAAVGIVLGGIFSLVRFDGFSGEMVPQFAYRFGEELHLARVSPDAAVNDAAVNIADGSPEAVASADSNGFLGSDRNGVIAERRFAIPESASDIKTLWKQGIGEGWSSFAVVGDRAVTLEQRDERECLTCYRLLDGELLWNRNIETRHENALGGIGPRSTPTIDSGRVYAQGATGQVWCVDLISGDVVWSHDLLKIAGWDQLASEVAIAWGRAGSPLIVDGLCVLPLGGPESMAKSGRSLIAFDAADGTVKWTTGEAQISYGSPMLMTIAGKRQIVSVNEATVTGHSIEDGKVLWQFSWPGQSNAGANCASTVSAGPDQFLVGKGYGGGSALVKVSREGDEMIANAVWTSSSVLKTKFTHACVDGEVAYAISNGALEAVEIQSEESLWRQPRSERLGQGQLLLVDDVLVGQNETGEVVFVDANPDQYVVRINLPALETKTWNIPTVAGQHLLVRNDREAICFFLPAK</sequence>
<protein>
    <submittedName>
        <fullName evidence="3">Outer membrane biogenesis protein BamB</fullName>
    </submittedName>
</protein>
<organism evidence="3 4">
    <name type="scientific">Rubripirellula reticaptiva</name>
    <dbReference type="NCBI Taxonomy" id="2528013"/>
    <lineage>
        <taxon>Bacteria</taxon>
        <taxon>Pseudomonadati</taxon>
        <taxon>Planctomycetota</taxon>
        <taxon>Planctomycetia</taxon>
        <taxon>Pirellulales</taxon>
        <taxon>Pirellulaceae</taxon>
        <taxon>Rubripirellula</taxon>
    </lineage>
</organism>
<evidence type="ECO:0000313" key="3">
    <source>
        <dbReference type="EMBL" id="TWU47079.1"/>
    </source>
</evidence>
<accession>A0A5C6EIJ2</accession>
<keyword evidence="1" id="KW-0812">Transmembrane</keyword>
<feature type="transmembrane region" description="Helical" evidence="1">
    <location>
        <begin position="27"/>
        <end position="45"/>
    </location>
</feature>
<gene>
    <name evidence="3" type="ORF">Poly59_60530</name>
</gene>
<keyword evidence="1" id="KW-1133">Transmembrane helix</keyword>
<feature type="domain" description="Pyrrolo-quinoline quinone repeat" evidence="2">
    <location>
        <begin position="317"/>
        <end position="474"/>
    </location>
</feature>
<dbReference type="EMBL" id="SJPX01000006">
    <property type="protein sequence ID" value="TWU47079.1"/>
    <property type="molecule type" value="Genomic_DNA"/>
</dbReference>
<dbReference type="Proteomes" id="UP000317977">
    <property type="component" value="Unassembled WGS sequence"/>
</dbReference>
<dbReference type="Pfam" id="PF13360">
    <property type="entry name" value="PQQ_2"/>
    <property type="match status" value="2"/>
</dbReference>
<evidence type="ECO:0000313" key="4">
    <source>
        <dbReference type="Proteomes" id="UP000317977"/>
    </source>
</evidence>
<dbReference type="InterPro" id="IPR002372">
    <property type="entry name" value="PQQ_rpt_dom"/>
</dbReference>
<dbReference type="SUPFAM" id="SSF50998">
    <property type="entry name" value="Quinoprotein alcohol dehydrogenase-like"/>
    <property type="match status" value="1"/>
</dbReference>
<dbReference type="PANTHER" id="PTHR34512:SF30">
    <property type="entry name" value="OUTER MEMBRANE PROTEIN ASSEMBLY FACTOR BAMB"/>
    <property type="match status" value="1"/>
</dbReference>